<organism evidence="4 5">
    <name type="scientific">Orchesella dallaii</name>
    <dbReference type="NCBI Taxonomy" id="48710"/>
    <lineage>
        <taxon>Eukaryota</taxon>
        <taxon>Metazoa</taxon>
        <taxon>Ecdysozoa</taxon>
        <taxon>Arthropoda</taxon>
        <taxon>Hexapoda</taxon>
        <taxon>Collembola</taxon>
        <taxon>Entomobryomorpha</taxon>
        <taxon>Entomobryoidea</taxon>
        <taxon>Orchesellidae</taxon>
        <taxon>Orchesellinae</taxon>
        <taxon>Orchesella</taxon>
    </lineage>
</organism>
<evidence type="ECO:0000256" key="1">
    <source>
        <dbReference type="ARBA" id="ARBA00022884"/>
    </source>
</evidence>
<dbReference type="PANTHER" id="PTHR21245">
    <property type="entry name" value="HETEROGENEOUS NUCLEAR RIBONUCLEOPROTEIN"/>
    <property type="match status" value="1"/>
</dbReference>
<feature type="domain" description="RRM" evidence="3">
    <location>
        <begin position="67"/>
        <end position="149"/>
    </location>
</feature>
<sequence length="375" mass="43053">MYSGNLVPFPLENGNNEIRSPRIPPEIQEFADRNNFSVNQTNGQRTSLSKMTYFHPDGSVYVPPRGCEVFLGKIPRDSNETELLPILQELAPVYKFRLMMDFSGTNRGYAFAQFYNQEAAIMVAQQLDSYEIRPEIPMLAMISVENCRLLLIGVPQYKSAKEVFHELLSYSPGLIYVTVEKNKDLPLFCPKNRGFACLVYEDHHSAALARSKMLSQRIRLWGYQVQVDWAEPIPSRYCWEEILCVRNIHHKTSLETLKGIFNAASRNGVYKIVRKKRGNKAYIYFKSRDQADMAKVVNHQTTVDGNKIRVDWFNPKDRPTSSDRGTPLVCISNKFSVPESTRRPLMLMPDPNQPGYWAYMPCHDPDCYLNLVGSC</sequence>
<dbReference type="SMART" id="SM00360">
    <property type="entry name" value="RRM"/>
    <property type="match status" value="3"/>
</dbReference>
<protein>
    <recommendedName>
        <fullName evidence="3">RRM domain-containing protein</fullName>
    </recommendedName>
</protein>
<dbReference type="EMBL" id="CAXLJM020000007">
    <property type="protein sequence ID" value="CAL8072884.1"/>
    <property type="molecule type" value="Genomic_DNA"/>
</dbReference>
<proteinExistence type="predicted"/>
<gene>
    <name evidence="4" type="ORF">ODALV1_LOCUS2375</name>
</gene>
<comment type="caution">
    <text evidence="4">The sequence shown here is derived from an EMBL/GenBank/DDBJ whole genome shotgun (WGS) entry which is preliminary data.</text>
</comment>
<keyword evidence="5" id="KW-1185">Reference proteome</keyword>
<evidence type="ECO:0000313" key="4">
    <source>
        <dbReference type="EMBL" id="CAL8072884.1"/>
    </source>
</evidence>
<evidence type="ECO:0000313" key="5">
    <source>
        <dbReference type="Proteomes" id="UP001642540"/>
    </source>
</evidence>
<dbReference type="Pfam" id="PF00076">
    <property type="entry name" value="RRM_1"/>
    <property type="match status" value="1"/>
</dbReference>
<reference evidence="4 5" key="1">
    <citation type="submission" date="2024-08" db="EMBL/GenBank/DDBJ databases">
        <authorList>
            <person name="Cucini C."/>
            <person name="Frati F."/>
        </authorList>
    </citation>
    <scope>NUCLEOTIDE SEQUENCE [LARGE SCALE GENOMIC DNA]</scope>
</reference>
<evidence type="ECO:0000259" key="3">
    <source>
        <dbReference type="PROSITE" id="PS50102"/>
    </source>
</evidence>
<accession>A0ABP1PT54</accession>
<name>A0ABP1PT54_9HEXA</name>
<dbReference type="InterPro" id="IPR000504">
    <property type="entry name" value="RRM_dom"/>
</dbReference>
<dbReference type="Gene3D" id="3.30.70.330">
    <property type="match status" value="3"/>
</dbReference>
<dbReference type="Proteomes" id="UP001642540">
    <property type="component" value="Unassembled WGS sequence"/>
</dbReference>
<keyword evidence="1 2" id="KW-0694">RNA-binding</keyword>
<dbReference type="SUPFAM" id="SSF54928">
    <property type="entry name" value="RNA-binding domain, RBD"/>
    <property type="match status" value="2"/>
</dbReference>
<dbReference type="CDD" id="cd00590">
    <property type="entry name" value="RRM_SF"/>
    <property type="match status" value="1"/>
</dbReference>
<dbReference type="InterPro" id="IPR035979">
    <property type="entry name" value="RBD_domain_sf"/>
</dbReference>
<dbReference type="InterPro" id="IPR012677">
    <property type="entry name" value="Nucleotide-bd_a/b_plait_sf"/>
</dbReference>
<evidence type="ECO:0000256" key="2">
    <source>
        <dbReference type="PROSITE-ProRule" id="PRU00176"/>
    </source>
</evidence>
<dbReference type="PROSITE" id="PS50102">
    <property type="entry name" value="RRM"/>
    <property type="match status" value="1"/>
</dbReference>